<feature type="compositionally biased region" description="Acidic residues" evidence="1">
    <location>
        <begin position="26"/>
        <end position="50"/>
    </location>
</feature>
<evidence type="ECO:0000256" key="1">
    <source>
        <dbReference type="SAM" id="MobiDB-lite"/>
    </source>
</evidence>
<keyword evidence="3" id="KW-1185">Reference proteome</keyword>
<feature type="region of interest" description="Disordered" evidence="1">
    <location>
        <begin position="1"/>
        <end position="57"/>
    </location>
</feature>
<dbReference type="AlphaFoldDB" id="A0A060SWI1"/>
<dbReference type="EMBL" id="CCBP010000392">
    <property type="protein sequence ID" value="CDO76594.1"/>
    <property type="molecule type" value="Genomic_DNA"/>
</dbReference>
<gene>
    <name evidence="2" type="ORF">BN946_scf184868.g8</name>
</gene>
<dbReference type="Proteomes" id="UP000029665">
    <property type="component" value="Unassembled WGS sequence"/>
</dbReference>
<name>A0A060SWI1_PYCCI</name>
<comment type="caution">
    <text evidence="2">The sequence shown here is derived from an EMBL/GenBank/DDBJ whole genome shotgun (WGS) entry which is preliminary data.</text>
</comment>
<organism evidence="2 3">
    <name type="scientific">Pycnoporus cinnabarinus</name>
    <name type="common">Cinnabar-red polypore</name>
    <name type="synonym">Trametes cinnabarina</name>
    <dbReference type="NCBI Taxonomy" id="5643"/>
    <lineage>
        <taxon>Eukaryota</taxon>
        <taxon>Fungi</taxon>
        <taxon>Dikarya</taxon>
        <taxon>Basidiomycota</taxon>
        <taxon>Agaricomycotina</taxon>
        <taxon>Agaricomycetes</taxon>
        <taxon>Polyporales</taxon>
        <taxon>Polyporaceae</taxon>
        <taxon>Trametes</taxon>
    </lineage>
</organism>
<evidence type="ECO:0000313" key="3">
    <source>
        <dbReference type="Proteomes" id="UP000029665"/>
    </source>
</evidence>
<feature type="compositionally biased region" description="Acidic residues" evidence="1">
    <location>
        <begin position="97"/>
        <end position="108"/>
    </location>
</feature>
<sequence length="160" mass="16909">MDSLDSRGGPVDTLAADESVEKDATSVDEADAAIEEDAAEEPDTADETPVADEKDAEAADEIEEMLALADSDVAAEDARTLLEMTSLAVLNAVTADETDTEANAEDEAAEIREEDWPLVQTARRSAHKAESPGLRVTIVALTASTLRSEKSTRWTGCVGS</sequence>
<proteinExistence type="predicted"/>
<dbReference type="HOGENOM" id="CLU_1653036_0_0_1"/>
<protein>
    <submittedName>
        <fullName evidence="2">Uncharacterized protein</fullName>
    </submittedName>
</protein>
<feature type="region of interest" description="Disordered" evidence="1">
    <location>
        <begin position="97"/>
        <end position="117"/>
    </location>
</feature>
<reference evidence="2" key="1">
    <citation type="submission" date="2014-01" db="EMBL/GenBank/DDBJ databases">
        <title>The genome of the white-rot fungus Pycnoporus cinnabarinus: a basidiomycete model with a versatile arsenal for lignocellulosic biomass breakdown.</title>
        <authorList>
            <person name="Levasseur A."/>
            <person name="Lomascolo A."/>
            <person name="Ruiz-Duenas F.J."/>
            <person name="Uzan E."/>
            <person name="Piumi F."/>
            <person name="Kues U."/>
            <person name="Ram A.F.J."/>
            <person name="Murat C."/>
            <person name="Haon M."/>
            <person name="Benoit I."/>
            <person name="Arfi Y."/>
            <person name="Chevret D."/>
            <person name="Drula E."/>
            <person name="Kwon M.J."/>
            <person name="Gouret P."/>
            <person name="Lesage-Meessen L."/>
            <person name="Lombard V."/>
            <person name="Mariette J."/>
            <person name="Noirot C."/>
            <person name="Park J."/>
            <person name="Patyshakuliyeva A."/>
            <person name="Wieneger R.A.B."/>
            <person name="Wosten H.A.B."/>
            <person name="Martin F."/>
            <person name="Coutinho P.M."/>
            <person name="de Vries R."/>
            <person name="Martinez A.T."/>
            <person name="Klopp C."/>
            <person name="Pontarotti P."/>
            <person name="Henrissat B."/>
            <person name="Record E."/>
        </authorList>
    </citation>
    <scope>NUCLEOTIDE SEQUENCE [LARGE SCALE GENOMIC DNA]</scope>
    <source>
        <strain evidence="2">BRFM137</strain>
    </source>
</reference>
<evidence type="ECO:0000313" key="2">
    <source>
        <dbReference type="EMBL" id="CDO76594.1"/>
    </source>
</evidence>
<accession>A0A060SWI1</accession>